<dbReference type="STRING" id="1576369.SAMN05421753_11714"/>
<dbReference type="PANTHER" id="PTHR15337:SF11">
    <property type="entry name" value="THIOREDOXIN DOMAIN-CONTAINING PROTEIN"/>
    <property type="match status" value="1"/>
</dbReference>
<dbReference type="RefSeq" id="WP_092054288.1">
    <property type="nucleotide sequence ID" value="NZ_FOQD01000017.1"/>
</dbReference>
<feature type="chain" id="PRO_5011635750" evidence="3">
    <location>
        <begin position="28"/>
        <end position="361"/>
    </location>
</feature>
<evidence type="ECO:0000313" key="6">
    <source>
        <dbReference type="Proteomes" id="UP000199518"/>
    </source>
</evidence>
<evidence type="ECO:0000256" key="3">
    <source>
        <dbReference type="SAM" id="SignalP"/>
    </source>
</evidence>
<evidence type="ECO:0000313" key="5">
    <source>
        <dbReference type="EMBL" id="SFJ24241.1"/>
    </source>
</evidence>
<gene>
    <name evidence="5" type="ORF">SAMN05421753_11714</name>
</gene>
<dbReference type="AlphaFoldDB" id="A0A1I3PSM8"/>
<proteinExistence type="predicted"/>
<dbReference type="EMBL" id="FOQD01000017">
    <property type="protein sequence ID" value="SFJ24241.1"/>
    <property type="molecule type" value="Genomic_DNA"/>
</dbReference>
<keyword evidence="6" id="KW-1185">Reference proteome</keyword>
<reference evidence="6" key="1">
    <citation type="submission" date="2016-10" db="EMBL/GenBank/DDBJ databases">
        <authorList>
            <person name="Varghese N."/>
            <person name="Submissions S."/>
        </authorList>
    </citation>
    <scope>NUCLEOTIDE SEQUENCE [LARGE SCALE GENOMIC DNA]</scope>
    <source>
        <strain evidence="6">DSM 26348</strain>
    </source>
</reference>
<name>A0A1I3PSM8_9PLAN</name>
<evidence type="ECO:0000256" key="1">
    <source>
        <dbReference type="ARBA" id="ARBA00022729"/>
    </source>
</evidence>
<feature type="signal peptide" evidence="3">
    <location>
        <begin position="1"/>
        <end position="27"/>
    </location>
</feature>
<dbReference type="SUPFAM" id="SSF52833">
    <property type="entry name" value="Thioredoxin-like"/>
    <property type="match status" value="2"/>
</dbReference>
<evidence type="ECO:0000256" key="2">
    <source>
        <dbReference type="SAM" id="MobiDB-lite"/>
    </source>
</evidence>
<dbReference type="InterPro" id="IPR036249">
    <property type="entry name" value="Thioredoxin-like_sf"/>
</dbReference>
<organism evidence="5 6">
    <name type="scientific">Planctomicrobium piriforme</name>
    <dbReference type="NCBI Taxonomy" id="1576369"/>
    <lineage>
        <taxon>Bacteria</taxon>
        <taxon>Pseudomonadati</taxon>
        <taxon>Planctomycetota</taxon>
        <taxon>Planctomycetia</taxon>
        <taxon>Planctomycetales</taxon>
        <taxon>Planctomycetaceae</taxon>
        <taxon>Planctomicrobium</taxon>
    </lineage>
</organism>
<protein>
    <submittedName>
        <fullName evidence="5">Thioredoxin-like</fullName>
    </submittedName>
</protein>
<dbReference type="Pfam" id="PF13899">
    <property type="entry name" value="Thioredoxin_7"/>
    <property type="match status" value="2"/>
</dbReference>
<dbReference type="OrthoDB" id="267639at2"/>
<evidence type="ECO:0000259" key="4">
    <source>
        <dbReference type="PROSITE" id="PS51352"/>
    </source>
</evidence>
<dbReference type="Gene3D" id="3.40.30.10">
    <property type="entry name" value="Glutaredoxin"/>
    <property type="match status" value="2"/>
</dbReference>
<dbReference type="InterPro" id="IPR051099">
    <property type="entry name" value="AGR/TXD"/>
</dbReference>
<dbReference type="InterPro" id="IPR013766">
    <property type="entry name" value="Thioredoxin_domain"/>
</dbReference>
<accession>A0A1I3PSM8</accession>
<dbReference type="Proteomes" id="UP000199518">
    <property type="component" value="Unassembled WGS sequence"/>
</dbReference>
<dbReference type="CDD" id="cd02961">
    <property type="entry name" value="PDI_a_family"/>
    <property type="match status" value="1"/>
</dbReference>
<feature type="domain" description="Thioredoxin" evidence="4">
    <location>
        <begin position="64"/>
        <end position="200"/>
    </location>
</feature>
<feature type="region of interest" description="Disordered" evidence="2">
    <location>
        <begin position="36"/>
        <end position="69"/>
    </location>
</feature>
<dbReference type="PANTHER" id="PTHR15337">
    <property type="entry name" value="ANTERIOR GRADIENT PROTEIN-RELATED"/>
    <property type="match status" value="1"/>
</dbReference>
<sequence length="361" mass="39932">MVRLESQCRRFFISLVSLVCLAGCAQAPEPPPVVPEPPVAAPALPTPPAMPGGAPGPAVPEQAPPAPPPVPRADIYDPLANGEELIAKALERARLRDTHVLIEWGGNWCGWCHKLHHEFNQNELIQPLVAEEFELVLIDAGENQELLKKYGGEDADFAYPHLTVLNADGKVLTNQETGSLEIGPRHDPEKVAAFLKKWSPEQKDAETLLQAALSQAKAENKSVLLHVGDPYCGWCVRLSRFLHGHQEQFAKDYVLLHVDTQRMLHGQAVADRFQPKAGNIGHPWMAILAADGTTRSSSIDAAGENIGCPSSPEEIEHFLTMLRSTRQQLTDQELDQFSLELNQERERREQKRLDQLVAPKN</sequence>
<keyword evidence="1 3" id="KW-0732">Signal</keyword>
<dbReference type="PROSITE" id="PS51352">
    <property type="entry name" value="THIOREDOXIN_2"/>
    <property type="match status" value="1"/>
</dbReference>
<feature type="compositionally biased region" description="Pro residues" evidence="2">
    <location>
        <begin position="36"/>
        <end position="50"/>
    </location>
</feature>